<name>A0A3B1BVK8_9ZZZZ</name>
<reference evidence="1" key="1">
    <citation type="submission" date="2018-06" db="EMBL/GenBank/DDBJ databases">
        <authorList>
            <person name="Zhirakovskaya E."/>
        </authorList>
    </citation>
    <scope>NUCLEOTIDE SEQUENCE</scope>
</reference>
<protein>
    <submittedName>
        <fullName evidence="1">Uncharacterized protein</fullName>
    </submittedName>
</protein>
<proteinExistence type="predicted"/>
<gene>
    <name evidence="1" type="ORF">MNBD_NITROSPINAE03-1783</name>
</gene>
<evidence type="ECO:0000313" key="1">
    <source>
        <dbReference type="EMBL" id="VAX19762.1"/>
    </source>
</evidence>
<dbReference type="EMBL" id="UOGB01000157">
    <property type="protein sequence ID" value="VAX19762.1"/>
    <property type="molecule type" value="Genomic_DNA"/>
</dbReference>
<organism evidence="1">
    <name type="scientific">hydrothermal vent metagenome</name>
    <dbReference type="NCBI Taxonomy" id="652676"/>
    <lineage>
        <taxon>unclassified sequences</taxon>
        <taxon>metagenomes</taxon>
        <taxon>ecological metagenomes</taxon>
    </lineage>
</organism>
<dbReference type="AlphaFoldDB" id="A0A3B1BVK8"/>
<sequence length="150" mass="17236">MKKSIKEQVFDVLQENLLASYPEYTGKDIVLCPICLSEITKEEVITKGMERIIPLSAIKQDSDRQKELAYKNQRAGITILCRTSRKLLSTDEVCKDGCNGLKGSLYDLHLKKMYRQQPLSSTDYSQIHQISLLIIAYLFAFQRYGYGYIL</sequence>
<accession>A0A3B1BVK8</accession>